<evidence type="ECO:0008006" key="4">
    <source>
        <dbReference type="Google" id="ProtNLM"/>
    </source>
</evidence>
<gene>
    <name evidence="2" type="ORF">DAY19_09075</name>
</gene>
<dbReference type="EMBL" id="QDKL01000002">
    <property type="protein sequence ID" value="RZF21830.1"/>
    <property type="molecule type" value="Genomic_DNA"/>
</dbReference>
<feature type="chain" id="PRO_5046013481" description="Integron gene cassette protein" evidence="1">
    <location>
        <begin position="21"/>
        <end position="130"/>
    </location>
</feature>
<evidence type="ECO:0000313" key="2">
    <source>
        <dbReference type="EMBL" id="RZF21830.1"/>
    </source>
</evidence>
<accession>A0ABY0IH59</accession>
<name>A0ABY0IH59_9BACT</name>
<keyword evidence="1" id="KW-0732">Signal</keyword>
<evidence type="ECO:0000313" key="3">
    <source>
        <dbReference type="Proteomes" id="UP000443582"/>
    </source>
</evidence>
<feature type="signal peptide" evidence="1">
    <location>
        <begin position="1"/>
        <end position="20"/>
    </location>
</feature>
<dbReference type="Proteomes" id="UP000443582">
    <property type="component" value="Unassembled WGS sequence"/>
</dbReference>
<evidence type="ECO:0000256" key="1">
    <source>
        <dbReference type="SAM" id="SignalP"/>
    </source>
</evidence>
<keyword evidence="3" id="KW-1185">Reference proteome</keyword>
<organism evidence="2 3">
    <name type="scientific">Halobacteriovorax vibrionivorans</name>
    <dbReference type="NCBI Taxonomy" id="2152716"/>
    <lineage>
        <taxon>Bacteria</taxon>
        <taxon>Pseudomonadati</taxon>
        <taxon>Bdellovibrionota</taxon>
        <taxon>Bacteriovoracia</taxon>
        <taxon>Bacteriovoracales</taxon>
        <taxon>Halobacteriovoraceae</taxon>
        <taxon>Halobacteriovorax</taxon>
    </lineage>
</organism>
<protein>
    <recommendedName>
        <fullName evidence="4">Integron gene cassette protein</fullName>
    </recommendedName>
</protein>
<reference evidence="3" key="1">
    <citation type="journal article" date="2019" name="Int. J. Syst. Evol. Microbiol.">
        <title>Halobacteriovorax valvorus sp. nov., a novel prokaryotic predator isolated from coastal seawater of China.</title>
        <authorList>
            <person name="Chen M.-X."/>
        </authorList>
    </citation>
    <scope>NUCLEOTIDE SEQUENCE [LARGE SCALE GENOMIC DNA]</scope>
    <source>
        <strain evidence="3">BL9</strain>
    </source>
</reference>
<dbReference type="RefSeq" id="WP_115361617.1">
    <property type="nucleotide sequence ID" value="NZ_QDKL01000002.1"/>
</dbReference>
<sequence length="130" mass="14260">MLKAKSVVVLLLMIVSSVAAGQVVACPELNNVDLASSYDRDEYIEVHSESLPKLTKEEFSKYPAFKEFDYEYCADALVLKQLEATQTGNIYTIVISMEDHCDGGNSYGNILDESGEIVLGSIGDSFISCF</sequence>
<proteinExistence type="predicted"/>
<comment type="caution">
    <text evidence="2">The sequence shown here is derived from an EMBL/GenBank/DDBJ whole genome shotgun (WGS) entry which is preliminary data.</text>
</comment>